<evidence type="ECO:0000256" key="2">
    <source>
        <dbReference type="SAM" id="Phobius"/>
    </source>
</evidence>
<comment type="caution">
    <text evidence="3">The sequence shown here is derived from an EMBL/GenBank/DDBJ whole genome shotgun (WGS) entry which is preliminary data.</text>
</comment>
<keyword evidence="2" id="KW-0472">Membrane</keyword>
<feature type="transmembrane region" description="Helical" evidence="2">
    <location>
        <begin position="46"/>
        <end position="69"/>
    </location>
</feature>
<evidence type="ECO:0000313" key="3">
    <source>
        <dbReference type="EMBL" id="KAI9634782.1"/>
    </source>
</evidence>
<dbReference type="AlphaFoldDB" id="A0AA38LRS7"/>
<organism evidence="3 4">
    <name type="scientific">Dioszegia hungarica</name>
    <dbReference type="NCBI Taxonomy" id="4972"/>
    <lineage>
        <taxon>Eukaryota</taxon>
        <taxon>Fungi</taxon>
        <taxon>Dikarya</taxon>
        <taxon>Basidiomycota</taxon>
        <taxon>Agaricomycotina</taxon>
        <taxon>Tremellomycetes</taxon>
        <taxon>Tremellales</taxon>
        <taxon>Bulleribasidiaceae</taxon>
        <taxon>Dioszegia</taxon>
    </lineage>
</organism>
<feature type="transmembrane region" description="Helical" evidence="2">
    <location>
        <begin position="6"/>
        <end position="25"/>
    </location>
</feature>
<dbReference type="GeneID" id="77728934"/>
<feature type="transmembrane region" description="Helical" evidence="2">
    <location>
        <begin position="180"/>
        <end position="201"/>
    </location>
</feature>
<accession>A0AA38LRS7</accession>
<keyword evidence="2" id="KW-1133">Transmembrane helix</keyword>
<dbReference type="EMBL" id="JAKWFO010000006">
    <property type="protein sequence ID" value="KAI9634782.1"/>
    <property type="molecule type" value="Genomic_DNA"/>
</dbReference>
<gene>
    <name evidence="3" type="ORF">MKK02DRAFT_37658</name>
</gene>
<feature type="region of interest" description="Disordered" evidence="1">
    <location>
        <begin position="326"/>
        <end position="415"/>
    </location>
</feature>
<sequence>MAEVSGPNFTIILILGTTSLSFLTYHTYRFDKCRCLIPRRKVWHRVLLTYLLFLSAIFLLVWAGGWAYVKYQLGWVRLGPWGARPWPSALFPPEFQGYNTPLTVCLNACYTLQAILTTQEAFYWYHLIRAVRYPQDAVPWLRSKLFKAWVATSVIIAVVQMSAAWVVHYPDFQVQISVELLTGASVEFIVLMAATAVVFQFPKFLNDVKASGAGPEVRSRLHFYHELNTVRTFFRYTFTLPLFILGGDGTTKAAVINLNAPATDILATTTVFSLVIVTMISIVLYLPRAAPSAAQNKVMVGQMPPHHAASGFALMSLLREGGQWEGLDDEDETDMAKAGERRGTDDAPFARAEAGGPSWNLGGEEKWHGHGQARAQDSVPKLLEHFKSPIDVTDEPRGPRPVEIRMRVDKEVYAD</sequence>
<evidence type="ECO:0000313" key="4">
    <source>
        <dbReference type="Proteomes" id="UP001164286"/>
    </source>
</evidence>
<keyword evidence="4" id="KW-1185">Reference proteome</keyword>
<feature type="compositionally biased region" description="Basic and acidic residues" evidence="1">
    <location>
        <begin position="334"/>
        <end position="345"/>
    </location>
</feature>
<feature type="transmembrane region" description="Helical" evidence="2">
    <location>
        <begin position="265"/>
        <end position="286"/>
    </location>
</feature>
<reference evidence="3" key="1">
    <citation type="journal article" date="2022" name="G3 (Bethesda)">
        <title>High quality genome of the basidiomycete yeast Dioszegia hungarica PDD-24b-2 isolated from cloud water.</title>
        <authorList>
            <person name="Jarrige D."/>
            <person name="Haridas S."/>
            <person name="Bleykasten-Grosshans C."/>
            <person name="Joly M."/>
            <person name="Nadalig T."/>
            <person name="Sancelme M."/>
            <person name="Vuilleumier S."/>
            <person name="Grigoriev I.V."/>
            <person name="Amato P."/>
            <person name="Bringel F."/>
        </authorList>
    </citation>
    <scope>NUCLEOTIDE SEQUENCE</scope>
    <source>
        <strain evidence="3">PDD-24b-2</strain>
    </source>
</reference>
<keyword evidence="2" id="KW-0812">Transmembrane</keyword>
<evidence type="ECO:0000256" key="1">
    <source>
        <dbReference type="SAM" id="MobiDB-lite"/>
    </source>
</evidence>
<dbReference type="RefSeq" id="XP_052944559.1">
    <property type="nucleotide sequence ID" value="XM_053089729.1"/>
</dbReference>
<protein>
    <submittedName>
        <fullName evidence="3">Uncharacterized protein</fullName>
    </submittedName>
</protein>
<dbReference type="Proteomes" id="UP001164286">
    <property type="component" value="Unassembled WGS sequence"/>
</dbReference>
<feature type="compositionally biased region" description="Basic and acidic residues" evidence="1">
    <location>
        <begin position="382"/>
        <end position="415"/>
    </location>
</feature>
<proteinExistence type="predicted"/>
<feature type="transmembrane region" description="Helical" evidence="2">
    <location>
        <begin position="148"/>
        <end position="168"/>
    </location>
</feature>
<name>A0AA38LRS7_9TREE</name>